<dbReference type="PROSITE" id="PS01357">
    <property type="entry name" value="ZF_ZZ_1"/>
    <property type="match status" value="1"/>
</dbReference>
<feature type="domain" description="JmjC" evidence="9">
    <location>
        <begin position="178"/>
        <end position="343"/>
    </location>
</feature>
<evidence type="ECO:0000259" key="9">
    <source>
        <dbReference type="PROSITE" id="PS51184"/>
    </source>
</evidence>
<feature type="region of interest" description="Disordered" evidence="8">
    <location>
        <begin position="14"/>
        <end position="34"/>
    </location>
</feature>
<organism evidence="10 11">
    <name type="scientific">Fonsecaea pedrosoi CBS 271.37</name>
    <dbReference type="NCBI Taxonomy" id="1442368"/>
    <lineage>
        <taxon>Eukaryota</taxon>
        <taxon>Fungi</taxon>
        <taxon>Dikarya</taxon>
        <taxon>Ascomycota</taxon>
        <taxon>Pezizomycotina</taxon>
        <taxon>Eurotiomycetes</taxon>
        <taxon>Chaetothyriomycetidae</taxon>
        <taxon>Chaetothyriales</taxon>
        <taxon>Herpotrichiellaceae</taxon>
        <taxon>Fonsecaea</taxon>
    </lineage>
</organism>
<dbReference type="AlphaFoldDB" id="A0A0D2HIH7"/>
<feature type="compositionally biased region" description="Low complexity" evidence="8">
    <location>
        <begin position="773"/>
        <end position="784"/>
    </location>
</feature>
<evidence type="ECO:0000256" key="3">
    <source>
        <dbReference type="ARBA" id="ARBA00022771"/>
    </source>
</evidence>
<dbReference type="Gene3D" id="3.30.60.90">
    <property type="match status" value="1"/>
</dbReference>
<dbReference type="EMBL" id="KN846970">
    <property type="protein sequence ID" value="KIW84279.1"/>
    <property type="molecule type" value="Genomic_DNA"/>
</dbReference>
<evidence type="ECO:0000256" key="2">
    <source>
        <dbReference type="ARBA" id="ARBA00022723"/>
    </source>
</evidence>
<dbReference type="Pfam" id="PF10497">
    <property type="entry name" value="zf-4CXXC_R1"/>
    <property type="match status" value="1"/>
</dbReference>
<evidence type="ECO:0000256" key="8">
    <source>
        <dbReference type="SAM" id="MobiDB-lite"/>
    </source>
</evidence>
<evidence type="ECO:0000313" key="11">
    <source>
        <dbReference type="Proteomes" id="UP000053029"/>
    </source>
</evidence>
<dbReference type="CDD" id="cd02249">
    <property type="entry name" value="ZZ"/>
    <property type="match status" value="1"/>
</dbReference>
<dbReference type="InterPro" id="IPR043145">
    <property type="entry name" value="Znf_ZZ_sf"/>
</dbReference>
<gene>
    <name evidence="10" type="ORF">Z517_03529</name>
</gene>
<feature type="compositionally biased region" description="Low complexity" evidence="8">
    <location>
        <begin position="14"/>
        <end position="24"/>
    </location>
</feature>
<dbReference type="SUPFAM" id="SSF51197">
    <property type="entry name" value="Clavaminate synthase-like"/>
    <property type="match status" value="1"/>
</dbReference>
<feature type="non-terminal residue" evidence="10">
    <location>
        <position position="1"/>
    </location>
</feature>
<dbReference type="RefSeq" id="XP_013288087.1">
    <property type="nucleotide sequence ID" value="XM_013432633.1"/>
</dbReference>
<keyword evidence="3" id="KW-0863">Zinc-finger</keyword>
<proteinExistence type="predicted"/>
<evidence type="ECO:0000256" key="6">
    <source>
        <dbReference type="ARBA" id="ARBA00023163"/>
    </source>
</evidence>
<dbReference type="SUPFAM" id="SSF57850">
    <property type="entry name" value="RING/U-box"/>
    <property type="match status" value="1"/>
</dbReference>
<dbReference type="VEuPathDB" id="FungiDB:Z517_03529"/>
<evidence type="ECO:0000256" key="4">
    <source>
        <dbReference type="ARBA" id="ARBA00022833"/>
    </source>
</evidence>
<dbReference type="HOGENOM" id="CLU_008643_0_0_1"/>
<evidence type="ECO:0000256" key="1">
    <source>
        <dbReference type="ARBA" id="ARBA00004123"/>
    </source>
</evidence>
<feature type="region of interest" description="Disordered" evidence="8">
    <location>
        <begin position="737"/>
        <end position="786"/>
    </location>
</feature>
<dbReference type="InterPro" id="IPR000433">
    <property type="entry name" value="Znf_ZZ"/>
</dbReference>
<dbReference type="GeneID" id="25303019"/>
<dbReference type="InterPro" id="IPR003347">
    <property type="entry name" value="JmjC_dom"/>
</dbReference>
<accession>A0A0D2HIH7</accession>
<protein>
    <submittedName>
        <fullName evidence="10">Unplaced genomic scaffold supercont1.2, whole genome shotgun sequence</fullName>
    </submittedName>
</protein>
<feature type="compositionally biased region" description="Polar residues" evidence="8">
    <location>
        <begin position="737"/>
        <end position="747"/>
    </location>
</feature>
<keyword evidence="11" id="KW-1185">Reference proteome</keyword>
<evidence type="ECO:0000256" key="5">
    <source>
        <dbReference type="ARBA" id="ARBA00023015"/>
    </source>
</evidence>
<dbReference type="GO" id="GO:0008270">
    <property type="term" value="F:zinc ion binding"/>
    <property type="evidence" value="ECO:0007669"/>
    <property type="project" value="UniProtKB-KW"/>
</dbReference>
<dbReference type="Proteomes" id="UP000053029">
    <property type="component" value="Unassembled WGS sequence"/>
</dbReference>
<dbReference type="Gene3D" id="2.60.120.650">
    <property type="entry name" value="Cupin"/>
    <property type="match status" value="1"/>
</dbReference>
<dbReference type="GO" id="GO:0005634">
    <property type="term" value="C:nucleus"/>
    <property type="evidence" value="ECO:0007669"/>
    <property type="project" value="UniProtKB-SubCell"/>
</dbReference>
<dbReference type="PROSITE" id="PS51184">
    <property type="entry name" value="JMJC"/>
    <property type="match status" value="1"/>
</dbReference>
<name>A0A0D2HIH7_9EURO</name>
<feature type="region of interest" description="Disordered" evidence="8">
    <location>
        <begin position="643"/>
        <end position="669"/>
    </location>
</feature>
<dbReference type="Pfam" id="PF00569">
    <property type="entry name" value="ZZ"/>
    <property type="match status" value="1"/>
</dbReference>
<keyword evidence="5" id="KW-0805">Transcription regulation</keyword>
<sequence length="879" mass="97206">VSSPFFLISHLPLSSSSSATSSSTSRDDSHLISGIGMIPQTPSLTVPPDSSAQQLLQLGKPFVEFPRFSILSLQAEKDQNGNPLPFSEWLTRRLQLGQPFVIAEFDKLDTWPGSDPHNGDQPSFSIERLIELSTKKNIPIRNCSTGRDLSFTLKKFADSARQSFPEFQNLYARDLQCPHEWLEQCRRILPTEVQWGGRLDLFQWLPQCARSEVMMAYVGSEGSSSGFHRCFSSTVALNLLVESDDRPVVCIGTDFDSQKKYDAFISSRGASPHLDWLNLGSEELLKADFPLYAYDQRVGDLVVFPPATAHQIWNPATLSAKLVWNILHPLSLEVGFEYVQAPFNRLCHPDVARTSLSLACAMLSLVQDNQTVRSSPLPLPPDLPLLSRLFRQMVHDESIIDSDPVTPVTLVPIQQGTIATCNFCSTAIWNRHVRCTQCVDFDLCLLCYLNGRSCDHSQSYAWAELVSAEQCTRVLNRAREILGFQPEEPRTLDKRKTLGTAVNDLMRAKTSTTSRLCHLCRIDHQEWKGRRCDKCTAFFCYRGLFRHFDEYPSEVLRHKELWTCPKCTETCNCRCCHFITAYVKSEKPASKRRVKAADPRGKVMGFADNVFDQKRGGRRESSHSGFGAGPLPSVAQITGKKRAISTSADPGPATPLRKMELPTPEPDFSGSRLAFSREGSEFLTDGPFGGVNGTRPALLPSMKTFPDMVSPTDERHSRVSSSPGIASLASAAIGSSRITSNMQNNTLPPMLGHPPATNGMYLPQHTSNGNFGTPSSSAPTASPTKTVTCSDETEAQAAALDVSIAEMEAQLVKLKKYEGEFIALNLDDSRKMLASQMAEIEGQIKGKKWEKGLLLSERLKKEGFGGLAAVVRREVGIGS</sequence>
<dbReference type="OrthoDB" id="298344at2759"/>
<keyword evidence="2" id="KW-0479">Metal-binding</keyword>
<evidence type="ECO:0000313" key="10">
    <source>
        <dbReference type="EMBL" id="KIW84279.1"/>
    </source>
</evidence>
<keyword evidence="4" id="KW-0862">Zinc</keyword>
<dbReference type="InterPro" id="IPR018866">
    <property type="entry name" value="Znf-4CXXC_R1"/>
</dbReference>
<keyword evidence="6" id="KW-0804">Transcription</keyword>
<dbReference type="SMART" id="SM00558">
    <property type="entry name" value="JmjC"/>
    <property type="match status" value="1"/>
</dbReference>
<reference evidence="10 11" key="1">
    <citation type="submission" date="2015-01" db="EMBL/GenBank/DDBJ databases">
        <title>The Genome Sequence of Fonsecaea pedrosoi CBS 271.37.</title>
        <authorList>
            <consortium name="The Broad Institute Genomics Platform"/>
            <person name="Cuomo C."/>
            <person name="de Hoog S."/>
            <person name="Gorbushina A."/>
            <person name="Stielow B."/>
            <person name="Teixiera M."/>
            <person name="Abouelleil A."/>
            <person name="Chapman S.B."/>
            <person name="Priest M."/>
            <person name="Young S.K."/>
            <person name="Wortman J."/>
            <person name="Nusbaum C."/>
            <person name="Birren B."/>
        </authorList>
    </citation>
    <scope>NUCLEOTIDE SEQUENCE [LARGE SCALE GENOMIC DNA]</scope>
    <source>
        <strain evidence="10 11">CBS 271.37</strain>
    </source>
</reference>
<evidence type="ECO:0000256" key="7">
    <source>
        <dbReference type="ARBA" id="ARBA00023242"/>
    </source>
</evidence>
<comment type="subcellular location">
    <subcellularLocation>
        <location evidence="1">Nucleus</location>
    </subcellularLocation>
</comment>
<keyword evidence="7" id="KW-0539">Nucleus</keyword>